<dbReference type="AlphaFoldDB" id="Q6D3H1"/>
<reference evidence="1" key="1">
    <citation type="submission" date="2004-02" db="EMBL/GenBank/DDBJ databases">
        <title>The genome sequence of the enterobacterial phytopathogen Erwinia carotovora subsp. atroseptica SCRI1043 and functional genomic identification of novel virulence factors.</title>
        <authorList>
            <person name="Bell K.S."/>
            <person name="Sebaihia M."/>
            <person name="Pritchard L."/>
            <person name="Holden M."/>
            <person name="Hyman L.J."/>
            <person name="Holeva M.C."/>
            <person name="Thomson N.R."/>
            <person name="Bentley S.D."/>
            <person name="Churcher C."/>
            <person name="Mungall K."/>
            <person name="Atkin R."/>
            <person name="Bason N."/>
            <person name="Brooks K."/>
            <person name="Chillingworth T."/>
            <person name="Clark K."/>
            <person name="Doggett J."/>
            <person name="Fraser A."/>
            <person name="Hance Z."/>
            <person name="Hauser H."/>
            <person name="Jagels K."/>
            <person name="Moule S."/>
            <person name="Norbertczak H."/>
            <person name="Ormond D."/>
            <person name="Price C."/>
            <person name="Quail M.A."/>
            <person name="Sanders M."/>
            <person name="Walker D."/>
            <person name="Whitehead S."/>
            <person name="Salmond G.P.C."/>
            <person name="Birch P.R.J."/>
            <person name="Barrell B.G."/>
            <person name="Parkhill J."/>
            <person name="Toth I.K."/>
        </authorList>
    </citation>
    <scope>NUCLEOTIDE SEQUENCE</scope>
    <source>
        <strain evidence="1">SCRI1043</strain>
    </source>
</reference>
<sequence length="70" mass="7482">LAANYLHGVETIEVETGARPVKTVKSAVIGLIGTAPQGKRPNSNFLCARVTRTSANMLFSLISSLLGRRK</sequence>
<proteinExistence type="predicted"/>
<dbReference type="Proteomes" id="UP000007966">
    <property type="component" value="Chromosome"/>
</dbReference>
<evidence type="ECO:0000313" key="2">
    <source>
        <dbReference type="Proteomes" id="UP000007966"/>
    </source>
</evidence>
<dbReference type="STRING" id="218491.ECA2773"/>
<dbReference type="eggNOG" id="COG3497">
    <property type="taxonomic scope" value="Bacteria"/>
</dbReference>
<protein>
    <submittedName>
        <fullName evidence="1">Bacteriophage tail sheath protein (Partial)</fullName>
    </submittedName>
</protein>
<dbReference type="KEGG" id="eca:ECA2773"/>
<organism evidence="1 2">
    <name type="scientific">Pectobacterium atrosepticum (strain SCRI 1043 / ATCC BAA-672)</name>
    <name type="common">Erwinia carotovora subsp. atroseptica</name>
    <dbReference type="NCBI Taxonomy" id="218491"/>
    <lineage>
        <taxon>Bacteria</taxon>
        <taxon>Pseudomonadati</taxon>
        <taxon>Pseudomonadota</taxon>
        <taxon>Gammaproteobacteria</taxon>
        <taxon>Enterobacterales</taxon>
        <taxon>Pectobacteriaceae</taxon>
        <taxon>Pectobacterium</taxon>
    </lineage>
</organism>
<keyword evidence="2" id="KW-1185">Reference proteome</keyword>
<accession>Q6D3H1</accession>
<feature type="non-terminal residue" evidence="1">
    <location>
        <position position="1"/>
    </location>
</feature>
<dbReference type="EMBL" id="BX950851">
    <property type="protein sequence ID" value="CAG75673.1"/>
    <property type="molecule type" value="Genomic_DNA"/>
</dbReference>
<evidence type="ECO:0000313" key="1">
    <source>
        <dbReference type="EMBL" id="CAG75673.1"/>
    </source>
</evidence>
<name>Q6D3H1_PECAS</name>
<dbReference type="HOGENOM" id="CLU_2763931_0_0_6"/>
<gene>
    <name evidence="1" type="ordered locus">ECA2773</name>
</gene>